<dbReference type="AlphaFoldDB" id="A0A8H4ZW80"/>
<evidence type="ECO:0008006" key="6">
    <source>
        <dbReference type="Google" id="ProtNLM"/>
    </source>
</evidence>
<dbReference type="CDD" id="cd00067">
    <property type="entry name" value="GAL4"/>
    <property type="match status" value="1"/>
</dbReference>
<reference evidence="4" key="1">
    <citation type="submission" date="2020-02" db="EMBL/GenBank/DDBJ databases">
        <title>Identification and distribution of gene clusters putatively required for synthesis of sphingolipid metabolism inhibitors in phylogenetically diverse species of the filamentous fungus Fusarium.</title>
        <authorList>
            <person name="Kim H.-S."/>
            <person name="Busman M."/>
            <person name="Brown D.W."/>
            <person name="Divon H."/>
            <person name="Uhlig S."/>
            <person name="Proctor R.H."/>
        </authorList>
    </citation>
    <scope>NUCLEOTIDE SEQUENCE [LARGE SCALE GENOMIC DNA]</scope>
    <source>
        <strain evidence="4">NRRL 39464</strain>
    </source>
</reference>
<dbReference type="Pfam" id="PF11204">
    <property type="entry name" value="DUF2985"/>
    <property type="match status" value="1"/>
</dbReference>
<dbReference type="EMBL" id="JAAFOW010003411">
    <property type="protein sequence ID" value="KAF5253336.1"/>
    <property type="molecule type" value="Genomic_DNA"/>
</dbReference>
<dbReference type="GO" id="GO:0008270">
    <property type="term" value="F:zinc ion binding"/>
    <property type="evidence" value="ECO:0007669"/>
    <property type="project" value="InterPro"/>
</dbReference>
<dbReference type="InterPro" id="IPR021858">
    <property type="entry name" value="Fun_TF"/>
</dbReference>
<organism evidence="4 5">
    <name type="scientific">Fusarium oxysporum</name>
    <name type="common">Fusarium vascular wilt</name>
    <dbReference type="NCBI Taxonomy" id="5507"/>
    <lineage>
        <taxon>Eukaryota</taxon>
        <taxon>Fungi</taxon>
        <taxon>Dikarya</taxon>
        <taxon>Ascomycota</taxon>
        <taxon>Pezizomycotina</taxon>
        <taxon>Sordariomycetes</taxon>
        <taxon>Hypocreomycetidae</taxon>
        <taxon>Hypocreales</taxon>
        <taxon>Nectriaceae</taxon>
        <taxon>Fusarium</taxon>
        <taxon>Fusarium oxysporum species complex</taxon>
    </lineage>
</organism>
<feature type="region of interest" description="Disordered" evidence="2">
    <location>
        <begin position="239"/>
        <end position="273"/>
    </location>
</feature>
<keyword evidence="3" id="KW-1133">Transmembrane helix</keyword>
<dbReference type="PANTHER" id="PTHR47784:SF5">
    <property type="entry name" value="STEROL UPTAKE CONTROL PROTEIN 2"/>
    <property type="match status" value="1"/>
</dbReference>
<evidence type="ECO:0000256" key="1">
    <source>
        <dbReference type="ARBA" id="ARBA00023242"/>
    </source>
</evidence>
<keyword evidence="3" id="KW-0812">Transmembrane</keyword>
<feature type="compositionally biased region" description="Low complexity" evidence="2">
    <location>
        <begin position="239"/>
        <end position="251"/>
    </location>
</feature>
<sequence>MCHPTCDDINSPRKKWIEIDSQILNALFCIPAFWLTPRRCIEVWKALQYTTRQDTTALRQLAAAYREWFRLPGSESLPAHIGPFQVEAWLHQASSLDIVPYPVRSVPEPPPSGRRATPTRLWKLQAVVGLNLLITIFQVILSMFMWCYNRHNRPGAGVVQFLERKGVQRIEGKPDPEALRIEDEELELVDRELISTPPRLLVTTSLLKAFVQCSEERPSCRQCVRRSVCCQYPNQLARASTTSPSTSIPALPDSPGKFRFSQSPSRESEPTPKTTLFDLLDHASSAELRLSDLRLFHHWILSPSLDMSKWPKDCYIWQAILPQIGFQYTFVLHAMMGLAALHIVSNDTPEKKSMWMAGVYHYSQALRCFQKEIANITEQNSEALFMWLVCNIMYTFAMSNPLRQAPDAVVPLRRQHNMIRYSELNSFL</sequence>
<keyword evidence="1" id="KW-0539">Nucleus</keyword>
<dbReference type="InterPro" id="IPR001138">
    <property type="entry name" value="Zn2Cys6_DnaBD"/>
</dbReference>
<evidence type="ECO:0000256" key="2">
    <source>
        <dbReference type="SAM" id="MobiDB-lite"/>
    </source>
</evidence>
<dbReference type="Pfam" id="PF11951">
    <property type="entry name" value="Fungal_trans_2"/>
    <property type="match status" value="1"/>
</dbReference>
<dbReference type="GO" id="GO:0001228">
    <property type="term" value="F:DNA-binding transcription activator activity, RNA polymerase II-specific"/>
    <property type="evidence" value="ECO:0007669"/>
    <property type="project" value="TreeGrafter"/>
</dbReference>
<accession>A0A8H4ZW80</accession>
<evidence type="ECO:0000313" key="5">
    <source>
        <dbReference type="Proteomes" id="UP000558688"/>
    </source>
</evidence>
<evidence type="ECO:0000313" key="4">
    <source>
        <dbReference type="EMBL" id="KAF5253336.1"/>
    </source>
</evidence>
<comment type="caution">
    <text evidence="4">The sequence shown here is derived from an EMBL/GenBank/DDBJ whole genome shotgun (WGS) entry which is preliminary data.</text>
</comment>
<protein>
    <recommendedName>
        <fullName evidence="6">Zn(2)-C6 fungal-type domain-containing protein</fullName>
    </recommendedName>
</protein>
<feature type="transmembrane region" description="Helical" evidence="3">
    <location>
        <begin position="124"/>
        <end position="146"/>
    </location>
</feature>
<keyword evidence="3" id="KW-0472">Membrane</keyword>
<dbReference type="Proteomes" id="UP000558688">
    <property type="component" value="Unassembled WGS sequence"/>
</dbReference>
<gene>
    <name evidence="4" type="ORF">FOXYS1_14540</name>
</gene>
<dbReference type="InterPro" id="IPR053157">
    <property type="entry name" value="Sterol_Uptake_Regulator"/>
</dbReference>
<name>A0A8H4ZW80_FUSOX</name>
<proteinExistence type="predicted"/>
<evidence type="ECO:0000256" key="3">
    <source>
        <dbReference type="SAM" id="Phobius"/>
    </source>
</evidence>
<dbReference type="PANTHER" id="PTHR47784">
    <property type="entry name" value="STEROL UPTAKE CONTROL PROTEIN 2"/>
    <property type="match status" value="1"/>
</dbReference>
<dbReference type="InterPro" id="IPR021369">
    <property type="entry name" value="DUF2985"/>
</dbReference>